<feature type="signal peptide" evidence="1">
    <location>
        <begin position="1"/>
        <end position="19"/>
    </location>
</feature>
<keyword evidence="1" id="KW-0732">Signal</keyword>
<dbReference type="Gene3D" id="2.60.40.3440">
    <property type="match status" value="1"/>
</dbReference>
<dbReference type="Proteomes" id="UP001164390">
    <property type="component" value="Chromosome"/>
</dbReference>
<dbReference type="Pfam" id="PF20611">
    <property type="entry name" value="DUF6801"/>
    <property type="match status" value="1"/>
</dbReference>
<evidence type="ECO:0000256" key="1">
    <source>
        <dbReference type="SAM" id="SignalP"/>
    </source>
</evidence>
<dbReference type="AlphaFoldDB" id="A0AA46TDN3"/>
<evidence type="ECO:0000259" key="3">
    <source>
        <dbReference type="Pfam" id="PF20611"/>
    </source>
</evidence>
<evidence type="ECO:0000313" key="4">
    <source>
        <dbReference type="EMBL" id="UYM03337.1"/>
    </source>
</evidence>
<dbReference type="InterPro" id="IPR046542">
    <property type="entry name" value="DUF6801"/>
</dbReference>
<dbReference type="Pfam" id="PF16640">
    <property type="entry name" value="Big_3_5"/>
    <property type="match status" value="1"/>
</dbReference>
<organism evidence="4 5">
    <name type="scientific">Solicola gregarius</name>
    <dbReference type="NCBI Taxonomy" id="2908642"/>
    <lineage>
        <taxon>Bacteria</taxon>
        <taxon>Bacillati</taxon>
        <taxon>Actinomycetota</taxon>
        <taxon>Actinomycetes</taxon>
        <taxon>Propionibacteriales</taxon>
        <taxon>Nocardioidaceae</taxon>
        <taxon>Solicola</taxon>
    </lineage>
</organism>
<accession>A0AA46TDN3</accession>
<feature type="chain" id="PRO_5041351294" evidence="1">
    <location>
        <begin position="20"/>
        <end position="639"/>
    </location>
</feature>
<proteinExistence type="predicted"/>
<gene>
    <name evidence="4" type="ORF">L0C25_12295</name>
</gene>
<name>A0AA46TDN3_9ACTN</name>
<dbReference type="Pfam" id="PF17963">
    <property type="entry name" value="Big_9"/>
    <property type="match status" value="1"/>
</dbReference>
<dbReference type="KEGG" id="sgrg:L0C25_12295"/>
<feature type="domain" description="DUF6801" evidence="3">
    <location>
        <begin position="279"/>
        <end position="443"/>
    </location>
</feature>
<dbReference type="InterPro" id="IPR013783">
    <property type="entry name" value="Ig-like_fold"/>
</dbReference>
<evidence type="ECO:0000259" key="2">
    <source>
        <dbReference type="Pfam" id="PF16640"/>
    </source>
</evidence>
<feature type="domain" description="Bacterial Ig-like" evidence="2">
    <location>
        <begin position="457"/>
        <end position="540"/>
    </location>
</feature>
<dbReference type="Gene3D" id="2.60.40.10">
    <property type="entry name" value="Immunoglobulins"/>
    <property type="match status" value="2"/>
</dbReference>
<keyword evidence="5" id="KW-1185">Reference proteome</keyword>
<protein>
    <submittedName>
        <fullName evidence="4">Ig-like domain repeat protein</fullName>
    </submittedName>
</protein>
<dbReference type="InterPro" id="IPR032109">
    <property type="entry name" value="Big_3_5"/>
</dbReference>
<evidence type="ECO:0000313" key="5">
    <source>
        <dbReference type="Proteomes" id="UP001164390"/>
    </source>
</evidence>
<dbReference type="EMBL" id="CP094970">
    <property type="protein sequence ID" value="UYM03337.1"/>
    <property type="molecule type" value="Genomic_DNA"/>
</dbReference>
<sequence>MAAALVVGSTAITTSAANAAPEPPVASDVTYEGPVYRQAPYSEGTFDVELDATGGNGALTYQVVDQPTSGGASAGTATIEGNVATVKVSGTAQLGAASFTYKAVDADSAESNVATVSFDIANIQPLTRDLKFSTEQDTPLDIWPYARDAEDQGPFIWNSRGGTEITYGDPAHGEVTPFFSEEQGDFPEFVAVGHKAIYVPDSGYTGEDSFTYTLTDKDGDSSTTTITVNVTEPAPTARGEVNDIRYRCVFHVKTNEDGQVDPDGEYDENVTNLITRVMGGAVAFRIDVRAKAPKTLAPGEKFTVPKQEIDLKMPQGMAELLAGDDIVDNPPLENAGFGQTAVGGQATSDVHFTETATGNEYDVPLTGLKSKMMPMSLPVPSAGVTIPVKGGLPELTAPQSGKLVVSMPQQFDIDSILEPGVLGGVIKFVGLRCNAFEGEDLKLVSSKVVEQAATTTTATAPKVAYGQPAKVNVNVSDKAAGKVAVFKGKKRLGGAKLKSGKATIKLDRTALKPGKHRLQVKFAGSTRFKASKAKTTLRVTKAKATVRATNVGPKKVVAKKTRAKVRINVKAAGLKPGGKVTVRSGGKVIGKGQVRKGTLTLRVQKFATPGKKKLVVKYAGSSTIKAGSDRLRIRVVKRR</sequence>
<dbReference type="RefSeq" id="WP_271631943.1">
    <property type="nucleotide sequence ID" value="NZ_CP094970.1"/>
</dbReference>
<dbReference type="GO" id="GO:0005975">
    <property type="term" value="P:carbohydrate metabolic process"/>
    <property type="evidence" value="ECO:0007669"/>
    <property type="project" value="UniProtKB-ARBA"/>
</dbReference>
<reference evidence="4" key="1">
    <citation type="submission" date="2022-01" db="EMBL/GenBank/DDBJ databases">
        <title>Nocardioidaceae gen. sp. A5X3R13.</title>
        <authorList>
            <person name="Lopez Marin M.A."/>
            <person name="Uhlik O."/>
        </authorList>
    </citation>
    <scope>NUCLEOTIDE SEQUENCE</scope>
    <source>
        <strain evidence="4">A5X3R13</strain>
    </source>
</reference>